<dbReference type="SFLD" id="SFLDS00005">
    <property type="entry name" value="Isoprenoid_Synthase_Type_I"/>
    <property type="match status" value="1"/>
</dbReference>
<evidence type="ECO:0000313" key="7">
    <source>
        <dbReference type="Proteomes" id="UP000233837"/>
    </source>
</evidence>
<dbReference type="InterPro" id="IPR044814">
    <property type="entry name" value="Terpene_cyclase_plant_C1"/>
</dbReference>
<dbReference type="PANTHER" id="PTHR31225:SF252">
    <property type="entry name" value="TERPENE SYNTHASE 12-RELATED"/>
    <property type="match status" value="1"/>
</dbReference>
<gene>
    <name evidence="6" type="ORF">MA16_Dca010855</name>
</gene>
<evidence type="ECO:0000256" key="1">
    <source>
        <dbReference type="ARBA" id="ARBA00001946"/>
    </source>
</evidence>
<dbReference type="InterPro" id="IPR005630">
    <property type="entry name" value="Terpene_synthase_metal-bd"/>
</dbReference>
<evidence type="ECO:0000256" key="3">
    <source>
        <dbReference type="ARBA" id="ARBA00022842"/>
    </source>
</evidence>
<organism evidence="6 7">
    <name type="scientific">Dendrobium catenatum</name>
    <dbReference type="NCBI Taxonomy" id="906689"/>
    <lineage>
        <taxon>Eukaryota</taxon>
        <taxon>Viridiplantae</taxon>
        <taxon>Streptophyta</taxon>
        <taxon>Embryophyta</taxon>
        <taxon>Tracheophyta</taxon>
        <taxon>Spermatophyta</taxon>
        <taxon>Magnoliopsida</taxon>
        <taxon>Liliopsida</taxon>
        <taxon>Asparagales</taxon>
        <taxon>Orchidaceae</taxon>
        <taxon>Epidendroideae</taxon>
        <taxon>Malaxideae</taxon>
        <taxon>Dendrobiinae</taxon>
        <taxon>Dendrobium</taxon>
    </lineage>
</organism>
<dbReference type="InterPro" id="IPR008930">
    <property type="entry name" value="Terpenoid_cyclase/PrenylTrfase"/>
</dbReference>
<dbReference type="EMBL" id="KZ501935">
    <property type="protein sequence ID" value="PKU86630.1"/>
    <property type="molecule type" value="Genomic_DNA"/>
</dbReference>
<feature type="domain" description="Terpene synthase N-terminal" evidence="4">
    <location>
        <begin position="16"/>
        <end position="177"/>
    </location>
</feature>
<reference evidence="6 7" key="1">
    <citation type="journal article" date="2016" name="Sci. Rep.">
        <title>The Dendrobium catenatum Lindl. genome sequence provides insights into polysaccharide synthase, floral development and adaptive evolution.</title>
        <authorList>
            <person name="Zhang G.Q."/>
            <person name="Xu Q."/>
            <person name="Bian C."/>
            <person name="Tsai W.C."/>
            <person name="Yeh C.M."/>
            <person name="Liu K.W."/>
            <person name="Yoshida K."/>
            <person name="Zhang L.S."/>
            <person name="Chang S.B."/>
            <person name="Chen F."/>
            <person name="Shi Y."/>
            <person name="Su Y.Y."/>
            <person name="Zhang Y.Q."/>
            <person name="Chen L.J."/>
            <person name="Yin Y."/>
            <person name="Lin M."/>
            <person name="Huang H."/>
            <person name="Deng H."/>
            <person name="Wang Z.W."/>
            <person name="Zhu S.L."/>
            <person name="Zhao X."/>
            <person name="Deng C."/>
            <person name="Niu S.C."/>
            <person name="Huang J."/>
            <person name="Wang M."/>
            <person name="Liu G.H."/>
            <person name="Yang H.J."/>
            <person name="Xiao X.J."/>
            <person name="Hsiao Y.Y."/>
            <person name="Wu W.L."/>
            <person name="Chen Y.Y."/>
            <person name="Mitsuda N."/>
            <person name="Ohme-Takagi M."/>
            <person name="Luo Y.B."/>
            <person name="Van de Peer Y."/>
            <person name="Liu Z.J."/>
        </authorList>
    </citation>
    <scope>NUCLEOTIDE SEQUENCE [LARGE SCALE GENOMIC DNA]</scope>
    <source>
        <tissue evidence="6">The whole plant</tissue>
    </source>
</reference>
<proteinExistence type="predicted"/>
<keyword evidence="2" id="KW-0479">Metal-binding</keyword>
<dbReference type="InterPro" id="IPR001906">
    <property type="entry name" value="Terpene_synth_N"/>
</dbReference>
<dbReference type="Gene3D" id="1.50.10.130">
    <property type="entry name" value="Terpene synthase, N-terminal domain"/>
    <property type="match status" value="1"/>
</dbReference>
<evidence type="ECO:0000259" key="4">
    <source>
        <dbReference type="Pfam" id="PF01397"/>
    </source>
</evidence>
<evidence type="ECO:0000313" key="6">
    <source>
        <dbReference type="EMBL" id="PKU86630.1"/>
    </source>
</evidence>
<dbReference type="PANTHER" id="PTHR31225">
    <property type="entry name" value="OS04G0344100 PROTEIN-RELATED"/>
    <property type="match status" value="1"/>
</dbReference>
<dbReference type="SUPFAM" id="SSF48576">
    <property type="entry name" value="Terpenoid synthases"/>
    <property type="match status" value="1"/>
</dbReference>
<sequence length="481" mass="55950">MIIIYISQDVAQVDLWETLKEEIRHLIDYVKQNDTVELLDIVDALCQLGISYHFDSEIKNVLSFLATSLGSLSNIIKNNLHYSSLLFRLLREYNIKVPNQSEDFFVRSFKNESGRFNINIMNDVKGMLSLYEASYLAVQGEDDLDDAVEFTTKHLSNYLKEPLLINPLLVEEISHALELPLHWRMSRLHTMWFIDAYERQENMNPYLLEFAKLDFNIVQTIYKKELKEISRWWRSIGLVGDDFSFARDRLMETYLWSVGCAFEPRFWRCRKEITKLGCLITTIDDIYDVYGSLEELVFFTNVVDEWKIAESQHVSTCMKTVLLALFNTVNDIARTISTEKGIDILPHLKRLWGDLCKSYLMEAIWYYIGYIPTINEYMQNAWLSISAPLILTSAYCLSEDLTIEALNSLELYIDATLHSSMITRLYDDLGTSTVRTIMLLYNIYIYIQHGDGYGKPICETRDKIISLLIKPITLGIRDSST</sequence>
<evidence type="ECO:0000259" key="5">
    <source>
        <dbReference type="Pfam" id="PF03936"/>
    </source>
</evidence>
<dbReference type="SFLD" id="SFLDG01019">
    <property type="entry name" value="Terpene_Cyclase_Like_1_C_Termi"/>
    <property type="match status" value="1"/>
</dbReference>
<feature type="domain" description="Terpene synthase metal-binding" evidence="5">
    <location>
        <begin position="241"/>
        <end position="433"/>
    </location>
</feature>
<dbReference type="InterPro" id="IPR008949">
    <property type="entry name" value="Isoprenoid_synthase_dom_sf"/>
</dbReference>
<accession>A0A2I0XFF4</accession>
<comment type="cofactor">
    <cofactor evidence="1">
        <name>Mg(2+)</name>
        <dbReference type="ChEBI" id="CHEBI:18420"/>
    </cofactor>
</comment>
<dbReference type="CDD" id="cd00684">
    <property type="entry name" value="Terpene_cyclase_plant_C1"/>
    <property type="match status" value="1"/>
</dbReference>
<dbReference type="AlphaFoldDB" id="A0A2I0XFF4"/>
<dbReference type="Pfam" id="PF01397">
    <property type="entry name" value="Terpene_synth"/>
    <property type="match status" value="1"/>
</dbReference>
<dbReference type="InterPro" id="IPR034741">
    <property type="entry name" value="Terpene_cyclase-like_1_C"/>
</dbReference>
<name>A0A2I0XFF4_9ASPA</name>
<dbReference type="GO" id="GO:0000287">
    <property type="term" value="F:magnesium ion binding"/>
    <property type="evidence" value="ECO:0007669"/>
    <property type="project" value="InterPro"/>
</dbReference>
<protein>
    <submittedName>
        <fullName evidence="6">Alpha-terpineol synthase, chloroplastic</fullName>
    </submittedName>
</protein>
<dbReference type="Gene3D" id="1.10.600.10">
    <property type="entry name" value="Farnesyl Diphosphate Synthase"/>
    <property type="match status" value="1"/>
</dbReference>
<evidence type="ECO:0000256" key="2">
    <source>
        <dbReference type="ARBA" id="ARBA00022723"/>
    </source>
</evidence>
<dbReference type="GO" id="GO:0016102">
    <property type="term" value="P:diterpenoid biosynthetic process"/>
    <property type="evidence" value="ECO:0007669"/>
    <property type="project" value="InterPro"/>
</dbReference>
<dbReference type="Proteomes" id="UP000233837">
    <property type="component" value="Unassembled WGS sequence"/>
</dbReference>
<keyword evidence="7" id="KW-1185">Reference proteome</keyword>
<keyword evidence="3" id="KW-0460">Magnesium</keyword>
<dbReference type="InterPro" id="IPR050148">
    <property type="entry name" value="Terpene_synthase-like"/>
</dbReference>
<dbReference type="GO" id="GO:0010333">
    <property type="term" value="F:terpene synthase activity"/>
    <property type="evidence" value="ECO:0007669"/>
    <property type="project" value="InterPro"/>
</dbReference>
<reference evidence="6 7" key="2">
    <citation type="journal article" date="2017" name="Nature">
        <title>The Apostasia genome and the evolution of orchids.</title>
        <authorList>
            <person name="Zhang G.Q."/>
            <person name="Liu K.W."/>
            <person name="Li Z."/>
            <person name="Lohaus R."/>
            <person name="Hsiao Y.Y."/>
            <person name="Niu S.C."/>
            <person name="Wang J.Y."/>
            <person name="Lin Y.C."/>
            <person name="Xu Q."/>
            <person name="Chen L.J."/>
            <person name="Yoshida K."/>
            <person name="Fujiwara S."/>
            <person name="Wang Z.W."/>
            <person name="Zhang Y.Q."/>
            <person name="Mitsuda N."/>
            <person name="Wang M."/>
            <person name="Liu G.H."/>
            <person name="Pecoraro L."/>
            <person name="Huang H.X."/>
            <person name="Xiao X.J."/>
            <person name="Lin M."/>
            <person name="Wu X.Y."/>
            <person name="Wu W.L."/>
            <person name="Chen Y.Y."/>
            <person name="Chang S.B."/>
            <person name="Sakamoto S."/>
            <person name="Ohme-Takagi M."/>
            <person name="Yagi M."/>
            <person name="Zeng S.J."/>
            <person name="Shen C.Y."/>
            <person name="Yeh C.M."/>
            <person name="Luo Y.B."/>
            <person name="Tsai W.C."/>
            <person name="Van de Peer Y."/>
            <person name="Liu Z.J."/>
        </authorList>
    </citation>
    <scope>NUCLEOTIDE SEQUENCE [LARGE SCALE GENOMIC DNA]</scope>
    <source>
        <tissue evidence="6">The whole plant</tissue>
    </source>
</reference>
<dbReference type="Pfam" id="PF03936">
    <property type="entry name" value="Terpene_synth_C"/>
    <property type="match status" value="1"/>
</dbReference>
<dbReference type="InterPro" id="IPR036965">
    <property type="entry name" value="Terpene_synth_N_sf"/>
</dbReference>
<dbReference type="SUPFAM" id="SSF48239">
    <property type="entry name" value="Terpenoid cyclases/Protein prenyltransferases"/>
    <property type="match status" value="1"/>
</dbReference>